<sequence length="162" mass="18825">MKIMNLEFGEKKVVKSYDNEGAMQTVKAMMKRGEQLNVKFYTNKDNYPCAWIESKKIQGFCLILNQEGLSWLRTYLETGQAEDFGFNPNSVTAYSEGEDKDFQLSIFKQLILAGKALQFVPTFREYGAKITASAFFRKGKIFFRLERTEELYDYLLEKELIA</sequence>
<dbReference type="RefSeq" id="WP_015531306.1">
    <property type="nucleotide sequence ID" value="NZ_JAQCWB010000034.1"/>
</dbReference>
<gene>
    <name evidence="1" type="ORF">DWY26_15135</name>
</gene>
<organism evidence="1 2">
    <name type="scientific">Bacteroides caccae</name>
    <dbReference type="NCBI Taxonomy" id="47678"/>
    <lineage>
        <taxon>Bacteria</taxon>
        <taxon>Pseudomonadati</taxon>
        <taxon>Bacteroidota</taxon>
        <taxon>Bacteroidia</taxon>
        <taxon>Bacteroidales</taxon>
        <taxon>Bacteroidaceae</taxon>
        <taxon>Bacteroides</taxon>
    </lineage>
</organism>
<reference evidence="1 2" key="1">
    <citation type="submission" date="2018-08" db="EMBL/GenBank/DDBJ databases">
        <title>A genome reference for cultivated species of the human gut microbiota.</title>
        <authorList>
            <person name="Zou Y."/>
            <person name="Xue W."/>
            <person name="Luo G."/>
        </authorList>
    </citation>
    <scope>NUCLEOTIDE SEQUENCE [LARGE SCALE GENOMIC DNA]</scope>
    <source>
        <strain evidence="1 2">AF24-29LB</strain>
    </source>
</reference>
<accession>A0A412FL34</accession>
<evidence type="ECO:0000313" key="2">
    <source>
        <dbReference type="Proteomes" id="UP000284205"/>
    </source>
</evidence>
<comment type="caution">
    <text evidence="1">The sequence shown here is derived from an EMBL/GenBank/DDBJ whole genome shotgun (WGS) entry which is preliminary data.</text>
</comment>
<evidence type="ECO:0000313" key="1">
    <source>
        <dbReference type="EMBL" id="RGR68841.1"/>
    </source>
</evidence>
<dbReference type="Proteomes" id="UP000284205">
    <property type="component" value="Unassembled WGS sequence"/>
</dbReference>
<proteinExistence type="predicted"/>
<dbReference type="EMBL" id="QRUO01000015">
    <property type="protein sequence ID" value="RGR68841.1"/>
    <property type="molecule type" value="Genomic_DNA"/>
</dbReference>
<name>A0A412FL34_9BACE</name>
<dbReference type="AlphaFoldDB" id="A0A412FL34"/>
<protein>
    <submittedName>
        <fullName evidence="1">Uncharacterized protein</fullName>
    </submittedName>
</protein>